<dbReference type="AlphaFoldDB" id="A0A9W9ILA1"/>
<dbReference type="GO" id="GO:0003677">
    <property type="term" value="F:DNA binding"/>
    <property type="evidence" value="ECO:0007669"/>
    <property type="project" value="UniProtKB-KW"/>
</dbReference>
<gene>
    <name evidence="13" type="ORF">N7492_003094</name>
</gene>
<dbReference type="InterPro" id="IPR009057">
    <property type="entry name" value="Homeodomain-like_sf"/>
</dbReference>
<dbReference type="GO" id="GO:0000398">
    <property type="term" value="P:mRNA splicing, via spliceosome"/>
    <property type="evidence" value="ECO:0007669"/>
    <property type="project" value="InterPro"/>
</dbReference>
<dbReference type="InterPro" id="IPR047242">
    <property type="entry name" value="CDC5L/Cef1"/>
</dbReference>
<dbReference type="PANTHER" id="PTHR45885:SF1">
    <property type="entry name" value="CELL DIVISION CYCLE 5-LIKE PROTEIN"/>
    <property type="match status" value="1"/>
</dbReference>
<feature type="region of interest" description="Disordered" evidence="10">
    <location>
        <begin position="488"/>
        <end position="543"/>
    </location>
</feature>
<keyword evidence="7" id="KW-0508">mRNA splicing</keyword>
<comment type="caution">
    <text evidence="13">The sequence shown here is derived from an EMBL/GenBank/DDBJ whole genome shotgun (WGS) entry which is preliminary data.</text>
</comment>
<feature type="domain" description="HTH myb-type" evidence="12">
    <location>
        <begin position="1"/>
        <end position="56"/>
    </location>
</feature>
<evidence type="ECO:0000256" key="3">
    <source>
        <dbReference type="ARBA" id="ARBA00022664"/>
    </source>
</evidence>
<reference evidence="13" key="2">
    <citation type="journal article" date="2023" name="IMA Fungus">
        <title>Comparative genomic study of the Penicillium genus elucidates a diverse pangenome and 15 lateral gene transfer events.</title>
        <authorList>
            <person name="Petersen C."/>
            <person name="Sorensen T."/>
            <person name="Nielsen M.R."/>
            <person name="Sondergaard T.E."/>
            <person name="Sorensen J.L."/>
            <person name="Fitzpatrick D.A."/>
            <person name="Frisvad J.C."/>
            <person name="Nielsen K.L."/>
        </authorList>
    </citation>
    <scope>NUCLEOTIDE SEQUENCE</scope>
    <source>
        <strain evidence="13">IBT 21917</strain>
    </source>
</reference>
<comment type="function">
    <text evidence="9">Involved in pre-mRNA splicing and cell cycle control.</text>
</comment>
<dbReference type="PROSITE" id="PS50090">
    <property type="entry name" value="MYB_LIKE"/>
    <property type="match status" value="2"/>
</dbReference>
<proteinExistence type="inferred from homology"/>
<name>A0A9W9ILA1_9EURO</name>
<organism evidence="13 14">
    <name type="scientific">Penicillium capsulatum</name>
    <dbReference type="NCBI Taxonomy" id="69766"/>
    <lineage>
        <taxon>Eukaryota</taxon>
        <taxon>Fungi</taxon>
        <taxon>Dikarya</taxon>
        <taxon>Ascomycota</taxon>
        <taxon>Pezizomycotina</taxon>
        <taxon>Eurotiomycetes</taxon>
        <taxon>Eurotiomycetidae</taxon>
        <taxon>Eurotiales</taxon>
        <taxon>Aspergillaceae</taxon>
        <taxon>Penicillium</taxon>
    </lineage>
</organism>
<evidence type="ECO:0000256" key="7">
    <source>
        <dbReference type="ARBA" id="ARBA00023187"/>
    </source>
</evidence>
<feature type="region of interest" description="Disordered" evidence="10">
    <location>
        <begin position="111"/>
        <end position="191"/>
    </location>
</feature>
<keyword evidence="6" id="KW-0238">DNA-binding</keyword>
<feature type="region of interest" description="Disordered" evidence="10">
    <location>
        <begin position="391"/>
        <end position="415"/>
    </location>
</feature>
<feature type="compositionally biased region" description="Basic and acidic residues" evidence="10">
    <location>
        <begin position="129"/>
        <end position="152"/>
    </location>
</feature>
<feature type="domain" description="HTH myb-type" evidence="12">
    <location>
        <begin position="57"/>
        <end position="106"/>
    </location>
</feature>
<keyword evidence="14" id="KW-1185">Reference proteome</keyword>
<feature type="compositionally biased region" description="Low complexity" evidence="10">
    <location>
        <begin position="281"/>
        <end position="293"/>
    </location>
</feature>
<evidence type="ECO:0000256" key="1">
    <source>
        <dbReference type="ARBA" id="ARBA00010506"/>
    </source>
</evidence>
<evidence type="ECO:0000256" key="5">
    <source>
        <dbReference type="ARBA" id="ARBA00022737"/>
    </source>
</evidence>
<dbReference type="InterPro" id="IPR021786">
    <property type="entry name" value="Cdc5p/Cef1_C"/>
</dbReference>
<keyword evidence="8" id="KW-0539">Nucleus</keyword>
<dbReference type="OrthoDB" id="1410009at2759"/>
<dbReference type="InterPro" id="IPR047240">
    <property type="entry name" value="SANT_CDC5L_II"/>
</dbReference>
<dbReference type="GO" id="GO:0005681">
    <property type="term" value="C:spliceosomal complex"/>
    <property type="evidence" value="ECO:0007669"/>
    <property type="project" value="UniProtKB-KW"/>
</dbReference>
<evidence type="ECO:0000256" key="8">
    <source>
        <dbReference type="ARBA" id="ARBA00023242"/>
    </source>
</evidence>
<dbReference type="FunFam" id="1.10.10.60:FF:000021">
    <property type="entry name" value="CDC5 cell division cycle 5-like"/>
    <property type="match status" value="1"/>
</dbReference>
<evidence type="ECO:0000259" key="11">
    <source>
        <dbReference type="PROSITE" id="PS50090"/>
    </source>
</evidence>
<dbReference type="SMART" id="SM00717">
    <property type="entry name" value="SANT"/>
    <property type="match status" value="2"/>
</dbReference>
<evidence type="ECO:0000256" key="9">
    <source>
        <dbReference type="ARBA" id="ARBA00055157"/>
    </source>
</evidence>
<dbReference type="EMBL" id="JAPQKO010000002">
    <property type="protein sequence ID" value="KAJ5179884.1"/>
    <property type="molecule type" value="Genomic_DNA"/>
</dbReference>
<dbReference type="PANTHER" id="PTHR45885">
    <property type="entry name" value="CELL DIVISION CYCLE 5-LIKE PROTEIN"/>
    <property type="match status" value="1"/>
</dbReference>
<feature type="domain" description="Myb-like" evidence="11">
    <location>
        <begin position="1"/>
        <end position="52"/>
    </location>
</feature>
<evidence type="ECO:0000313" key="14">
    <source>
        <dbReference type="Proteomes" id="UP001146351"/>
    </source>
</evidence>
<keyword evidence="3" id="KW-0507">mRNA processing</keyword>
<evidence type="ECO:0000256" key="2">
    <source>
        <dbReference type="ARBA" id="ARBA00011524"/>
    </source>
</evidence>
<feature type="region of interest" description="Disordered" evidence="10">
    <location>
        <begin position="220"/>
        <end position="309"/>
    </location>
</feature>
<dbReference type="GO" id="GO:0000974">
    <property type="term" value="C:Prp19 complex"/>
    <property type="evidence" value="ECO:0007669"/>
    <property type="project" value="InterPro"/>
</dbReference>
<reference evidence="13" key="1">
    <citation type="submission" date="2022-11" db="EMBL/GenBank/DDBJ databases">
        <authorList>
            <person name="Petersen C."/>
        </authorList>
    </citation>
    <scope>NUCLEOTIDE SEQUENCE</scope>
    <source>
        <strain evidence="13">IBT 21917</strain>
    </source>
</reference>
<dbReference type="Proteomes" id="UP001146351">
    <property type="component" value="Unassembled WGS sequence"/>
</dbReference>
<evidence type="ECO:0000313" key="13">
    <source>
        <dbReference type="EMBL" id="KAJ5179884.1"/>
    </source>
</evidence>
<protein>
    <submittedName>
        <fullName evidence="13">Pre-mRNA-splicing factor cef1</fullName>
    </submittedName>
</protein>
<comment type="subunit">
    <text evidence="2">Associated with the spliceosome.</text>
</comment>
<feature type="compositionally biased region" description="Basic and acidic residues" evidence="10">
    <location>
        <begin position="244"/>
        <end position="256"/>
    </location>
</feature>
<dbReference type="Pfam" id="PF11831">
    <property type="entry name" value="Myb_Cef"/>
    <property type="match status" value="1"/>
</dbReference>
<dbReference type="CDD" id="cd11659">
    <property type="entry name" value="SANT_CDC5_II"/>
    <property type="match status" value="1"/>
</dbReference>
<feature type="domain" description="Myb-like" evidence="11">
    <location>
        <begin position="53"/>
        <end position="102"/>
    </location>
</feature>
<evidence type="ECO:0000256" key="4">
    <source>
        <dbReference type="ARBA" id="ARBA00022728"/>
    </source>
</evidence>
<feature type="compositionally biased region" description="Basic and acidic residues" evidence="10">
    <location>
        <begin position="525"/>
        <end position="543"/>
    </location>
</feature>
<comment type="similarity">
    <text evidence="1">Belongs to the CEF1 family.</text>
</comment>
<evidence type="ECO:0000256" key="6">
    <source>
        <dbReference type="ARBA" id="ARBA00023125"/>
    </source>
</evidence>
<keyword evidence="4" id="KW-0747">Spliceosome</keyword>
<dbReference type="CDD" id="cd00167">
    <property type="entry name" value="SANT"/>
    <property type="match status" value="1"/>
</dbReference>
<dbReference type="PROSITE" id="PS51294">
    <property type="entry name" value="HTH_MYB"/>
    <property type="match status" value="2"/>
</dbReference>
<dbReference type="SUPFAM" id="SSF46689">
    <property type="entry name" value="Homeodomain-like"/>
    <property type="match status" value="1"/>
</dbReference>
<dbReference type="InterPro" id="IPR001005">
    <property type="entry name" value="SANT/Myb"/>
</dbReference>
<keyword evidence="5" id="KW-0677">Repeat</keyword>
<evidence type="ECO:0000259" key="12">
    <source>
        <dbReference type="PROSITE" id="PS51294"/>
    </source>
</evidence>
<dbReference type="Gene3D" id="1.10.10.60">
    <property type="entry name" value="Homeodomain-like"/>
    <property type="match status" value="2"/>
</dbReference>
<accession>A0A9W9ILA1</accession>
<evidence type="ECO:0000256" key="10">
    <source>
        <dbReference type="SAM" id="MobiDB-lite"/>
    </source>
</evidence>
<dbReference type="InterPro" id="IPR017930">
    <property type="entry name" value="Myb_dom"/>
</dbReference>
<sequence length="794" mass="88412">MPVVKGGVWTNIEDEVLRAAVSKYGLNQWARVSSLLARKTPKQCKARWIEWLDPGIRKVEWSREEDEKLLHLAKLMPTQWRTIAPIVGRTATQCLERYQKLLDEAEARENDELGLGGPEGGEAAAPSADDVRRLRPGELDPDPESKPARPDTIDLDEDEKEMLSEARARLANTQGKKAKRKARERQLEESRRLAVLQKRRELKHAGINVKVTTRKPGEMDYNADIPFEKPAAPGFYDTMNEQAQNERQREMFDPRKQQLANKRKGDQDEDAERKKRKNDKNSNSAAFAAAARAGQMQKIREAEQSSKRRGLVLPAPQIGEGEMEDIIKMGMAGDKASRMSSDEEATRGLIGNYGSMVGGTPIRTPRAAPEEDHIANEIKNIRALNETRSSLLGGENTPLHEGGSSTGFDGIAPRKQDIVTPNPMATPFRQANGVGATPIVGGVGPGATPLRTPRDHFALNQDGVQPIGSTPRDIKLHANFTRQQIRSKLSSLPKPKETEWELEELPSETTEPAAAVDFSEEDAAERDRREQEAREKAAQAEFKRQSQVYRRGLPRPVVLDLDALVQRASHITDPIEGLIARETAALIAHDSRKHPVPGAKVEGKAPKLGCLDDRFLEAARAAVATEAAATQQQQDEWHESFDGVWSSTRAKALPGLDNYGDEEEEEDNDAFEEEQRMIGAFDSVQAGLLATAERGNKLEKKLALHYGGYQNRAKTLRSKIIEASAALPKAQDDLDAFRTLQISEESAVSRRLEKLREDVSFVMRREREAQELYKSRKDELNELVAGTAKVNGWH</sequence>
<dbReference type="Pfam" id="PF13921">
    <property type="entry name" value="Myb_DNA-bind_6"/>
    <property type="match status" value="1"/>
</dbReference>